<gene>
    <name evidence="2" type="ORF">ALQ64_102437</name>
</gene>
<accession>A0A3M3KZB4</accession>
<evidence type="ECO:0000313" key="3">
    <source>
        <dbReference type="Proteomes" id="UP000281372"/>
    </source>
</evidence>
<feature type="region of interest" description="Disordered" evidence="1">
    <location>
        <begin position="1"/>
        <end position="36"/>
    </location>
</feature>
<sequence length="52" mass="5550">MRAIRNGAAATRPHTQDSKNVAATPKTKPPISKPTIGMMGMFQNIAGRLMAL</sequence>
<organism evidence="2 3">
    <name type="scientific">Pseudomonas cannabina</name>
    <dbReference type="NCBI Taxonomy" id="86840"/>
    <lineage>
        <taxon>Bacteria</taxon>
        <taxon>Pseudomonadati</taxon>
        <taxon>Pseudomonadota</taxon>
        <taxon>Gammaproteobacteria</taxon>
        <taxon>Pseudomonadales</taxon>
        <taxon>Pseudomonadaceae</taxon>
        <taxon>Pseudomonas</taxon>
    </lineage>
</organism>
<proteinExistence type="predicted"/>
<comment type="caution">
    <text evidence="2">The sequence shown here is derived from an EMBL/GenBank/DDBJ whole genome shotgun (WGS) entry which is preliminary data.</text>
</comment>
<evidence type="ECO:0000256" key="1">
    <source>
        <dbReference type="SAM" id="MobiDB-lite"/>
    </source>
</evidence>
<dbReference type="AlphaFoldDB" id="A0A3M3KZB4"/>
<protein>
    <submittedName>
        <fullName evidence="2">Uncharacterized protein</fullName>
    </submittedName>
</protein>
<dbReference type="EMBL" id="RBOW01000557">
    <property type="protein sequence ID" value="RMN28284.1"/>
    <property type="molecule type" value="Genomic_DNA"/>
</dbReference>
<evidence type="ECO:0000313" key="2">
    <source>
        <dbReference type="EMBL" id="RMN28284.1"/>
    </source>
</evidence>
<dbReference type="Proteomes" id="UP000281372">
    <property type="component" value="Unassembled WGS sequence"/>
</dbReference>
<name>A0A3M3KZB4_PSECA</name>
<reference evidence="2 3" key="1">
    <citation type="submission" date="2018-08" db="EMBL/GenBank/DDBJ databases">
        <title>Recombination of ecologically and evolutionarily significant loci maintains genetic cohesion in the Pseudomonas syringae species complex.</title>
        <authorList>
            <person name="Dillon M."/>
            <person name="Thakur S."/>
            <person name="Almeida R.N.D."/>
            <person name="Weir B.S."/>
            <person name="Guttman D.S."/>
        </authorList>
    </citation>
    <scope>NUCLEOTIDE SEQUENCE [LARGE SCALE GENOMIC DNA]</scope>
    <source>
        <strain evidence="2 3">ICMP 2821</strain>
    </source>
</reference>